<keyword evidence="2" id="KW-1185">Reference proteome</keyword>
<dbReference type="EMBL" id="MU827330">
    <property type="protein sequence ID" value="KAJ7354911.1"/>
    <property type="molecule type" value="Genomic_DNA"/>
</dbReference>
<feature type="non-terminal residue" evidence="1">
    <location>
        <position position="118"/>
    </location>
</feature>
<gene>
    <name evidence="1" type="ORF">OS493_029020</name>
</gene>
<name>A0A9X0CI86_9CNID</name>
<reference evidence="1" key="1">
    <citation type="submission" date="2023-01" db="EMBL/GenBank/DDBJ databases">
        <title>Genome assembly of the deep-sea coral Lophelia pertusa.</title>
        <authorList>
            <person name="Herrera S."/>
            <person name="Cordes E."/>
        </authorList>
    </citation>
    <scope>NUCLEOTIDE SEQUENCE</scope>
    <source>
        <strain evidence="1">USNM1676648</strain>
        <tissue evidence="1">Polyp</tissue>
    </source>
</reference>
<dbReference type="Proteomes" id="UP001163046">
    <property type="component" value="Unassembled WGS sequence"/>
</dbReference>
<sequence length="118" mass="13596">MQKTSTKMMKKKMNQYMQCSNQIGLIFMLVTISAMKEWKMISNMMMAEKSMTGEVPPFNSLKTVVQRNGWMIASKNMSKPEQVEQVFGTNDAINVLSLVDVNLQKMLSSLPYHRQFCM</sequence>
<protein>
    <submittedName>
        <fullName evidence="1">Uncharacterized protein</fullName>
    </submittedName>
</protein>
<comment type="caution">
    <text evidence="1">The sequence shown here is derived from an EMBL/GenBank/DDBJ whole genome shotgun (WGS) entry which is preliminary data.</text>
</comment>
<proteinExistence type="predicted"/>
<evidence type="ECO:0000313" key="1">
    <source>
        <dbReference type="EMBL" id="KAJ7354911.1"/>
    </source>
</evidence>
<dbReference type="AlphaFoldDB" id="A0A9X0CI86"/>
<accession>A0A9X0CI86</accession>
<organism evidence="1 2">
    <name type="scientific">Desmophyllum pertusum</name>
    <dbReference type="NCBI Taxonomy" id="174260"/>
    <lineage>
        <taxon>Eukaryota</taxon>
        <taxon>Metazoa</taxon>
        <taxon>Cnidaria</taxon>
        <taxon>Anthozoa</taxon>
        <taxon>Hexacorallia</taxon>
        <taxon>Scleractinia</taxon>
        <taxon>Caryophylliina</taxon>
        <taxon>Caryophylliidae</taxon>
        <taxon>Desmophyllum</taxon>
    </lineage>
</organism>
<evidence type="ECO:0000313" key="2">
    <source>
        <dbReference type="Proteomes" id="UP001163046"/>
    </source>
</evidence>